<dbReference type="RefSeq" id="WP_086780909.1">
    <property type="nucleotide sequence ID" value="NZ_JAGIOO010000001.1"/>
</dbReference>
<proteinExistence type="predicted"/>
<reference evidence="2 3" key="1">
    <citation type="submission" date="2021-03" db="EMBL/GenBank/DDBJ databases">
        <title>Sequencing the genomes of 1000 actinobacteria strains.</title>
        <authorList>
            <person name="Klenk H.-P."/>
        </authorList>
    </citation>
    <scope>NUCLEOTIDE SEQUENCE [LARGE SCALE GENOMIC DNA]</scope>
    <source>
        <strain evidence="2 3">DSM 44580</strain>
    </source>
</reference>
<dbReference type="Proteomes" id="UP001519363">
    <property type="component" value="Unassembled WGS sequence"/>
</dbReference>
<accession>A0ABS5ABU1</accession>
<evidence type="ECO:0000256" key="1">
    <source>
        <dbReference type="SAM" id="MobiDB-lite"/>
    </source>
</evidence>
<feature type="region of interest" description="Disordered" evidence="1">
    <location>
        <begin position="131"/>
        <end position="157"/>
    </location>
</feature>
<gene>
    <name evidence="2" type="ORF">JOF53_002918</name>
</gene>
<comment type="caution">
    <text evidence="2">The sequence shown here is derived from an EMBL/GenBank/DDBJ whole genome shotgun (WGS) entry which is preliminary data.</text>
</comment>
<protein>
    <submittedName>
        <fullName evidence="2">Uncharacterized protein</fullName>
    </submittedName>
</protein>
<sequence length="157" mass="16634">MAVPRGLRFGVEHEAVFPDGAAVVGPVAPDMEYVSNEDKARGRQAKQRIDEATGLPMWKVTVSDPSAEKERDRSVTVTLLDKVQPVPPPVAVAGFDFRPVVFEGLTIEARVMGDKFKYQGWVFRAAGMRAPGVAGGAKSSASAKSPGQAAGEQKPAA</sequence>
<organism evidence="2 3">
    <name type="scientific">Crossiella equi</name>
    <dbReference type="NCBI Taxonomy" id="130796"/>
    <lineage>
        <taxon>Bacteria</taxon>
        <taxon>Bacillati</taxon>
        <taxon>Actinomycetota</taxon>
        <taxon>Actinomycetes</taxon>
        <taxon>Pseudonocardiales</taxon>
        <taxon>Pseudonocardiaceae</taxon>
        <taxon>Crossiella</taxon>
    </lineage>
</organism>
<evidence type="ECO:0000313" key="2">
    <source>
        <dbReference type="EMBL" id="MBP2474046.1"/>
    </source>
</evidence>
<keyword evidence="3" id="KW-1185">Reference proteome</keyword>
<feature type="compositionally biased region" description="Low complexity" evidence="1">
    <location>
        <begin position="131"/>
        <end position="151"/>
    </location>
</feature>
<evidence type="ECO:0000313" key="3">
    <source>
        <dbReference type="Proteomes" id="UP001519363"/>
    </source>
</evidence>
<name>A0ABS5ABU1_9PSEU</name>
<dbReference type="EMBL" id="JAGIOO010000001">
    <property type="protein sequence ID" value="MBP2474046.1"/>
    <property type="molecule type" value="Genomic_DNA"/>
</dbReference>